<feature type="transmembrane region" description="Helical" evidence="1">
    <location>
        <begin position="109"/>
        <end position="128"/>
    </location>
</feature>
<protein>
    <recommendedName>
        <fullName evidence="2">Band 7 domain-containing protein</fullName>
    </recommendedName>
</protein>
<dbReference type="Proteomes" id="UP000237819">
    <property type="component" value="Unassembled WGS sequence"/>
</dbReference>
<dbReference type="Pfam" id="PF01145">
    <property type="entry name" value="Band_7"/>
    <property type="match status" value="1"/>
</dbReference>
<dbReference type="OrthoDB" id="9812991at2"/>
<evidence type="ECO:0000256" key="1">
    <source>
        <dbReference type="SAM" id="Phobius"/>
    </source>
</evidence>
<keyword evidence="1" id="KW-1133">Transmembrane helix</keyword>
<accession>A0A2S8GTF1</accession>
<dbReference type="RefSeq" id="WP_105333952.1">
    <property type="nucleotide sequence ID" value="NZ_PUHZ01000004.1"/>
</dbReference>
<dbReference type="EMBL" id="PUHZ01000004">
    <property type="protein sequence ID" value="PQO47692.1"/>
    <property type="molecule type" value="Genomic_DNA"/>
</dbReference>
<feature type="transmembrane region" description="Helical" evidence="1">
    <location>
        <begin position="68"/>
        <end position="89"/>
    </location>
</feature>
<keyword evidence="1" id="KW-0472">Membrane</keyword>
<feature type="domain" description="Band 7" evidence="2">
    <location>
        <begin position="226"/>
        <end position="357"/>
    </location>
</feature>
<dbReference type="InterPro" id="IPR001107">
    <property type="entry name" value="Band_7"/>
</dbReference>
<sequence>MECELSRTPTILGRALLLAAVVVVAGTIETTVESFVWPAAAETLALHQLESAGWARALQMATALHSTLPVALGGTVLFSAAVLMGPVLFSRRCQACEERRQSSSSRSSLALLGLAVLITASTGCRPFDRPEFEEIDTSETGFLIPLEGASDQQVAFESESYLAERKVAAKRVQVPHRWVQTGRMYFEGEWMDTVRLIKVDRSPVTREWTADSSSGTKHANEAIWIESKDSVGFSVGFNCTAFIEEDDTARFLYMYRSRSLADMLDSEVRARIQSVAAETAARYDLDELRSRKQEMVDDVRTDVIAFFKERGITVTTIGMFGGFTYQNPKIQEAIDETFVAQQKKVVNMALFDAQQKENERIELEAEGQANMARTVAQGEADAIRELAEATRAAQSDPLFLQLKQLEVERDRIEKWNGEYPGYLLQMGSAGNSPNLMLQLPAQSAGVATDQPHS</sequence>
<organism evidence="3 4">
    <name type="scientific">Blastopirellula marina</name>
    <dbReference type="NCBI Taxonomy" id="124"/>
    <lineage>
        <taxon>Bacteria</taxon>
        <taxon>Pseudomonadati</taxon>
        <taxon>Planctomycetota</taxon>
        <taxon>Planctomycetia</taxon>
        <taxon>Pirellulales</taxon>
        <taxon>Pirellulaceae</taxon>
        <taxon>Blastopirellula</taxon>
    </lineage>
</organism>
<gene>
    <name evidence="3" type="ORF">C5Y93_03285</name>
</gene>
<feature type="transmembrane region" description="Helical" evidence="1">
    <location>
        <begin position="12"/>
        <end position="28"/>
    </location>
</feature>
<keyword evidence="1" id="KW-0812">Transmembrane</keyword>
<proteinExistence type="predicted"/>
<reference evidence="3 4" key="1">
    <citation type="submission" date="2018-02" db="EMBL/GenBank/DDBJ databases">
        <title>Comparative genomes isolates from brazilian mangrove.</title>
        <authorList>
            <person name="Araujo J.E."/>
            <person name="Taketani R.G."/>
            <person name="Silva M.C.P."/>
            <person name="Loureco M.V."/>
            <person name="Andreote F.D."/>
        </authorList>
    </citation>
    <scope>NUCLEOTIDE SEQUENCE [LARGE SCALE GENOMIC DNA]</scope>
    <source>
        <strain evidence="3 4">Nap-Phe MGV</strain>
    </source>
</reference>
<name>A0A2S8GTF1_9BACT</name>
<comment type="caution">
    <text evidence="3">The sequence shown here is derived from an EMBL/GenBank/DDBJ whole genome shotgun (WGS) entry which is preliminary data.</text>
</comment>
<evidence type="ECO:0000259" key="2">
    <source>
        <dbReference type="Pfam" id="PF01145"/>
    </source>
</evidence>
<evidence type="ECO:0000313" key="3">
    <source>
        <dbReference type="EMBL" id="PQO47692.1"/>
    </source>
</evidence>
<dbReference type="AlphaFoldDB" id="A0A2S8GTF1"/>
<evidence type="ECO:0000313" key="4">
    <source>
        <dbReference type="Proteomes" id="UP000237819"/>
    </source>
</evidence>